<keyword evidence="5 6" id="KW-0472">Membrane</keyword>
<dbReference type="GO" id="GO:0015944">
    <property type="term" value="P:formate oxidation"/>
    <property type="evidence" value="ECO:0007669"/>
    <property type="project" value="TreeGrafter"/>
</dbReference>
<organism evidence="8 9">
    <name type="scientific">Syntrophaceticus schinkii</name>
    <dbReference type="NCBI Taxonomy" id="499207"/>
    <lineage>
        <taxon>Bacteria</taxon>
        <taxon>Bacillati</taxon>
        <taxon>Bacillota</taxon>
        <taxon>Clostridia</taxon>
        <taxon>Thermoanaerobacterales</taxon>
        <taxon>Thermoanaerobacterales Family III. Incertae Sedis</taxon>
        <taxon>Syntrophaceticus</taxon>
    </lineage>
</organism>
<keyword evidence="9" id="KW-1185">Reference proteome</keyword>
<dbReference type="GO" id="GO:0009326">
    <property type="term" value="C:formate dehydrogenase complex"/>
    <property type="evidence" value="ECO:0007669"/>
    <property type="project" value="TreeGrafter"/>
</dbReference>
<accession>A0A0B7MDF9</accession>
<evidence type="ECO:0000259" key="7">
    <source>
        <dbReference type="Pfam" id="PF01292"/>
    </source>
</evidence>
<evidence type="ECO:0000256" key="1">
    <source>
        <dbReference type="ARBA" id="ARBA00004651"/>
    </source>
</evidence>
<comment type="subcellular location">
    <subcellularLocation>
        <location evidence="1">Cell membrane</location>
        <topology evidence="1">Multi-pass membrane protein</topology>
    </subcellularLocation>
</comment>
<evidence type="ECO:0000256" key="4">
    <source>
        <dbReference type="ARBA" id="ARBA00022989"/>
    </source>
</evidence>
<feature type="transmembrane region" description="Helical" evidence="6">
    <location>
        <begin position="163"/>
        <end position="182"/>
    </location>
</feature>
<evidence type="ECO:0000256" key="6">
    <source>
        <dbReference type="SAM" id="Phobius"/>
    </source>
</evidence>
<feature type="domain" description="Cytochrome b561 bacterial/Ni-hydrogenase" evidence="7">
    <location>
        <begin position="13"/>
        <end position="197"/>
    </location>
</feature>
<dbReference type="GO" id="GO:0036397">
    <property type="term" value="F:formate dehydrogenase (quinone) activity"/>
    <property type="evidence" value="ECO:0007669"/>
    <property type="project" value="TreeGrafter"/>
</dbReference>
<dbReference type="InterPro" id="IPR011577">
    <property type="entry name" value="Cyt_b561_bac/Ni-Hgenase"/>
</dbReference>
<dbReference type="OrthoDB" id="1808646at2"/>
<feature type="transmembrane region" description="Helical" evidence="6">
    <location>
        <begin position="20"/>
        <end position="40"/>
    </location>
</feature>
<keyword evidence="4 6" id="KW-1133">Transmembrane helix</keyword>
<dbReference type="GO" id="GO:0009055">
    <property type="term" value="F:electron transfer activity"/>
    <property type="evidence" value="ECO:0007669"/>
    <property type="project" value="InterPro"/>
</dbReference>
<dbReference type="GO" id="GO:0022904">
    <property type="term" value="P:respiratory electron transport chain"/>
    <property type="evidence" value="ECO:0007669"/>
    <property type="project" value="InterPro"/>
</dbReference>
<evidence type="ECO:0000313" key="9">
    <source>
        <dbReference type="Proteomes" id="UP000046155"/>
    </source>
</evidence>
<dbReference type="RefSeq" id="WP_044664347.1">
    <property type="nucleotide sequence ID" value="NZ_CDRZ01000056.1"/>
</dbReference>
<dbReference type="AlphaFoldDB" id="A0A0B7MDF9"/>
<dbReference type="SUPFAM" id="SSF81342">
    <property type="entry name" value="Transmembrane di-heme cytochromes"/>
    <property type="match status" value="1"/>
</dbReference>
<dbReference type="GO" id="GO:0009061">
    <property type="term" value="P:anaerobic respiration"/>
    <property type="evidence" value="ECO:0007669"/>
    <property type="project" value="TreeGrafter"/>
</dbReference>
<reference evidence="9" key="1">
    <citation type="submission" date="2015-01" db="EMBL/GenBank/DDBJ databases">
        <authorList>
            <person name="Manzoor Shahid"/>
            <person name="Zubair Saima"/>
        </authorList>
    </citation>
    <scope>NUCLEOTIDE SEQUENCE [LARGE SCALE GENOMIC DNA]</scope>
    <source>
        <strain evidence="9">Sp3</strain>
    </source>
</reference>
<feature type="transmembrane region" description="Helical" evidence="6">
    <location>
        <begin position="60"/>
        <end position="78"/>
    </location>
</feature>
<dbReference type="Pfam" id="PF01292">
    <property type="entry name" value="Ni_hydr_CYTB"/>
    <property type="match status" value="1"/>
</dbReference>
<dbReference type="EC" id="1.2.1.2" evidence="8"/>
<evidence type="ECO:0000313" key="8">
    <source>
        <dbReference type="EMBL" id="CEO88120.1"/>
    </source>
</evidence>
<protein>
    <submittedName>
        <fullName evidence="8">Formate dehydrogenase gamma subunit</fullName>
        <ecNumber evidence="8">1.2.1.2</ecNumber>
    </submittedName>
</protein>
<feature type="transmembrane region" description="Helical" evidence="6">
    <location>
        <begin position="128"/>
        <end position="151"/>
    </location>
</feature>
<proteinExistence type="predicted"/>
<gene>
    <name evidence="8" type="ORF">SSCH_1490004</name>
</gene>
<keyword evidence="2" id="KW-1003">Cell membrane</keyword>
<dbReference type="GO" id="GO:0005886">
    <property type="term" value="C:plasma membrane"/>
    <property type="evidence" value="ECO:0007669"/>
    <property type="project" value="UniProtKB-SubCell"/>
</dbReference>
<dbReference type="EMBL" id="CDRZ01000056">
    <property type="protein sequence ID" value="CEO88120.1"/>
    <property type="molecule type" value="Genomic_DNA"/>
</dbReference>
<dbReference type="PANTHER" id="PTHR30074">
    <property type="entry name" value="FORMATE DEHYDROGENASE, NITRATE-INDUCIBLE, CYTOCHROME B556 FDN SUBUNIT"/>
    <property type="match status" value="1"/>
</dbReference>
<dbReference type="InterPro" id="IPR051817">
    <property type="entry name" value="FDH_cytochrome_b556_subunit"/>
</dbReference>
<dbReference type="Gene3D" id="1.20.950.20">
    <property type="entry name" value="Transmembrane di-heme cytochromes, Chain C"/>
    <property type="match status" value="1"/>
</dbReference>
<dbReference type="InterPro" id="IPR016174">
    <property type="entry name" value="Di-haem_cyt_TM"/>
</dbReference>
<keyword evidence="8" id="KW-0560">Oxidoreductase</keyword>
<evidence type="ECO:0000256" key="2">
    <source>
        <dbReference type="ARBA" id="ARBA00022475"/>
    </source>
</evidence>
<evidence type="ECO:0000256" key="3">
    <source>
        <dbReference type="ARBA" id="ARBA00022692"/>
    </source>
</evidence>
<dbReference type="PANTHER" id="PTHR30074:SF6">
    <property type="entry name" value="FORMATE DEHYDROGENASE GAMMA SUBUNIT"/>
    <property type="match status" value="1"/>
</dbReference>
<evidence type="ECO:0000256" key="5">
    <source>
        <dbReference type="ARBA" id="ARBA00023136"/>
    </source>
</evidence>
<name>A0A0B7MDF9_9FIRM</name>
<keyword evidence="3 6" id="KW-0812">Transmembrane</keyword>
<sequence length="227" mass="25457">MDTKTLGNKEVYRFSLIERISHGVHGVAFIVLLFTGLGVLLTGFQPAMKILGGIEVTRNIHRIGGAVAVVLVVVGFVLEPKFRGWITSSFKFGKDDFAYVKNFPVEFFGGHAPFPPQGKFNGGEKMNIALMFISCVIIAITGFIIWFPAVFPQWLVQWSYPAHSGFVLLLAAVFLMHFYLGVLHPDSNQALKGIFFGWVPAKFAREHYEEWFDEVAEEEPEKIKVVS</sequence>
<dbReference type="Proteomes" id="UP000046155">
    <property type="component" value="Unassembled WGS sequence"/>
</dbReference>